<name>A0ABY2QRX0_9HYPH</name>
<sequence>MLYLTRRLADHALAIDVERLSPDVKEVTLLCVLDLLAAAMAGAGSPAPSAAIATSDLLYGNGRAPAWFTGQTRSLLSALLHNALCASALDLDDGNRAARGHPGASVIPTVLTLASVMPQIGAPDILSAIIAGYDVGVRIAATQNIDAIPTRQTGRWAAFASAAAVGRLLKMEPSHLTEALAIAGVTAPNQRANGSSGYSRVTGNLVKEGIAFSAQTGLQAAFLARAGFTGPVDLLDHGQFYDRDRILDGLGRRFEISDTYFKPYACCRYIHPALDAYLALRRDHDFTTGDIDRIEVGTFRFALRLANSCGPENLTALQYSLPYCLAVLVLHGEEALAPVTPCLLHQAELSALAAKVTLRDDPEAETRFPAQTCARVTIHLKSGMRLVSDMTGARGDPAWPMDREALVSKFRSVSGKRFQRLDQDRIIRSVDLLGEGNACDLLQILERRMSDMSCDDGQSS</sequence>
<keyword evidence="5" id="KW-1185">Reference proteome</keyword>
<dbReference type="PANTHER" id="PTHR16943">
    <property type="entry name" value="2-METHYLCITRATE DEHYDRATASE-RELATED"/>
    <property type="match status" value="1"/>
</dbReference>
<dbReference type="Gene3D" id="3.30.1330.120">
    <property type="entry name" value="2-methylcitrate dehydratase PrpD"/>
    <property type="match status" value="1"/>
</dbReference>
<dbReference type="Pfam" id="PF19305">
    <property type="entry name" value="MmgE_PrpD_C"/>
    <property type="match status" value="1"/>
</dbReference>
<dbReference type="InterPro" id="IPR036148">
    <property type="entry name" value="MmgE/PrpD_sf"/>
</dbReference>
<dbReference type="Proteomes" id="UP000309667">
    <property type="component" value="Unassembled WGS sequence"/>
</dbReference>
<accession>A0ABY2QRX0</accession>
<dbReference type="Pfam" id="PF03972">
    <property type="entry name" value="MmgE_PrpD_N"/>
    <property type="match status" value="1"/>
</dbReference>
<evidence type="ECO:0000256" key="1">
    <source>
        <dbReference type="ARBA" id="ARBA00006174"/>
    </source>
</evidence>
<feature type="domain" description="MmgE/PrpD N-terminal" evidence="2">
    <location>
        <begin position="6"/>
        <end position="237"/>
    </location>
</feature>
<dbReference type="Gene3D" id="1.10.4100.10">
    <property type="entry name" value="2-methylcitrate dehydratase PrpD"/>
    <property type="match status" value="1"/>
</dbReference>
<proteinExistence type="inferred from homology"/>
<dbReference type="InterPro" id="IPR045336">
    <property type="entry name" value="MmgE_PrpD_N"/>
</dbReference>
<protein>
    <submittedName>
        <fullName evidence="4">MmgE/PrpD family protein</fullName>
    </submittedName>
</protein>
<evidence type="ECO:0000259" key="2">
    <source>
        <dbReference type="Pfam" id="PF03972"/>
    </source>
</evidence>
<dbReference type="InterPro" id="IPR042183">
    <property type="entry name" value="MmgE/PrpD_sf_1"/>
</dbReference>
<dbReference type="RefSeq" id="WP_136559555.1">
    <property type="nucleotide sequence ID" value="NZ_STGT01000004.1"/>
</dbReference>
<comment type="similarity">
    <text evidence="1">Belongs to the PrpD family.</text>
</comment>
<evidence type="ECO:0000313" key="5">
    <source>
        <dbReference type="Proteomes" id="UP000309667"/>
    </source>
</evidence>
<evidence type="ECO:0000259" key="3">
    <source>
        <dbReference type="Pfam" id="PF19305"/>
    </source>
</evidence>
<dbReference type="InterPro" id="IPR045337">
    <property type="entry name" value="MmgE_PrpD_C"/>
</dbReference>
<dbReference type="PANTHER" id="PTHR16943:SF8">
    <property type="entry name" value="2-METHYLCITRATE DEHYDRATASE"/>
    <property type="match status" value="1"/>
</dbReference>
<dbReference type="InterPro" id="IPR005656">
    <property type="entry name" value="MmgE_PrpD"/>
</dbReference>
<comment type="caution">
    <text evidence="4">The sequence shown here is derived from an EMBL/GenBank/DDBJ whole genome shotgun (WGS) entry which is preliminary data.</text>
</comment>
<gene>
    <name evidence="4" type="ORF">E9677_18805</name>
</gene>
<evidence type="ECO:0000313" key="4">
    <source>
        <dbReference type="EMBL" id="THV12766.1"/>
    </source>
</evidence>
<reference evidence="4 5" key="1">
    <citation type="submission" date="2019-04" db="EMBL/GenBank/DDBJ databases">
        <title>Genome sequence of strain 7209-2.</title>
        <authorList>
            <person name="Gao J."/>
            <person name="Sun J."/>
        </authorList>
    </citation>
    <scope>NUCLEOTIDE SEQUENCE [LARGE SCALE GENOMIC DNA]</scope>
    <source>
        <strain evidence="4 5">7209-2</strain>
    </source>
</reference>
<dbReference type="InterPro" id="IPR042188">
    <property type="entry name" value="MmgE/PrpD_sf_2"/>
</dbReference>
<organism evidence="4 5">
    <name type="scientific">Rhizobium rhizophilum</name>
    <dbReference type="NCBI Taxonomy" id="1850373"/>
    <lineage>
        <taxon>Bacteria</taxon>
        <taxon>Pseudomonadati</taxon>
        <taxon>Pseudomonadota</taxon>
        <taxon>Alphaproteobacteria</taxon>
        <taxon>Hyphomicrobiales</taxon>
        <taxon>Rhizobiaceae</taxon>
        <taxon>Rhizobium/Agrobacterium group</taxon>
        <taxon>Rhizobium</taxon>
    </lineage>
</organism>
<dbReference type="EMBL" id="STGT01000004">
    <property type="protein sequence ID" value="THV12766.1"/>
    <property type="molecule type" value="Genomic_DNA"/>
</dbReference>
<dbReference type="SUPFAM" id="SSF103378">
    <property type="entry name" value="2-methylcitrate dehydratase PrpD"/>
    <property type="match status" value="1"/>
</dbReference>
<feature type="domain" description="MmgE/PrpD C-terminal" evidence="3">
    <location>
        <begin position="264"/>
        <end position="431"/>
    </location>
</feature>